<name>A0ABR0AIX3_9CRUS</name>
<accession>A0ABR0AIX3</accession>
<proteinExistence type="predicted"/>
<comment type="caution">
    <text evidence="1">The sequence shown here is derived from an EMBL/GenBank/DDBJ whole genome shotgun (WGS) entry which is preliminary data.</text>
</comment>
<protein>
    <submittedName>
        <fullName evidence="1">Uncharacterized protein</fullName>
    </submittedName>
</protein>
<evidence type="ECO:0000313" key="1">
    <source>
        <dbReference type="EMBL" id="KAK4025044.1"/>
    </source>
</evidence>
<reference evidence="1 2" key="1">
    <citation type="journal article" date="2023" name="Nucleic Acids Res.">
        <title>The hologenome of Daphnia magna reveals possible DNA methylation and microbiome-mediated evolution of the host genome.</title>
        <authorList>
            <person name="Chaturvedi A."/>
            <person name="Li X."/>
            <person name="Dhandapani V."/>
            <person name="Marshall H."/>
            <person name="Kissane S."/>
            <person name="Cuenca-Cambronero M."/>
            <person name="Asole G."/>
            <person name="Calvet F."/>
            <person name="Ruiz-Romero M."/>
            <person name="Marangio P."/>
            <person name="Guigo R."/>
            <person name="Rago D."/>
            <person name="Mirbahai L."/>
            <person name="Eastwood N."/>
            <person name="Colbourne J.K."/>
            <person name="Zhou J."/>
            <person name="Mallon E."/>
            <person name="Orsini L."/>
        </authorList>
    </citation>
    <scope>NUCLEOTIDE SEQUENCE [LARGE SCALE GENOMIC DNA]</scope>
    <source>
        <strain evidence="1">LRV0_1</strain>
    </source>
</reference>
<dbReference type="EMBL" id="JAOYFB010000037">
    <property type="protein sequence ID" value="KAK4025044.1"/>
    <property type="molecule type" value="Genomic_DNA"/>
</dbReference>
<organism evidence="1 2">
    <name type="scientific">Daphnia magna</name>
    <dbReference type="NCBI Taxonomy" id="35525"/>
    <lineage>
        <taxon>Eukaryota</taxon>
        <taxon>Metazoa</taxon>
        <taxon>Ecdysozoa</taxon>
        <taxon>Arthropoda</taxon>
        <taxon>Crustacea</taxon>
        <taxon>Branchiopoda</taxon>
        <taxon>Diplostraca</taxon>
        <taxon>Cladocera</taxon>
        <taxon>Anomopoda</taxon>
        <taxon>Daphniidae</taxon>
        <taxon>Daphnia</taxon>
    </lineage>
</organism>
<keyword evidence="2" id="KW-1185">Reference proteome</keyword>
<dbReference type="Proteomes" id="UP001234178">
    <property type="component" value="Unassembled WGS sequence"/>
</dbReference>
<sequence length="113" mass="13196">MKKITVGSFQSYAMACLNLHSTQDADFHHKRKTEGLQRQWNLVTAEQELRQALEELIERHQEIHTVMACQQIEWHLYPLHGPHFGKMATRIIMGHLALVIEPNTLRGQWLSKD</sequence>
<evidence type="ECO:0000313" key="2">
    <source>
        <dbReference type="Proteomes" id="UP001234178"/>
    </source>
</evidence>
<gene>
    <name evidence="1" type="ORF">OUZ56_010549</name>
</gene>